<evidence type="ECO:0000256" key="8">
    <source>
        <dbReference type="ARBA" id="ARBA00022960"/>
    </source>
</evidence>
<feature type="transmembrane region" description="Helical" evidence="17">
    <location>
        <begin position="87"/>
        <end position="105"/>
    </location>
</feature>
<evidence type="ECO:0000256" key="11">
    <source>
        <dbReference type="ARBA" id="ARBA00023136"/>
    </source>
</evidence>
<dbReference type="GO" id="GO:0050380">
    <property type="term" value="F:undecaprenyl-diphosphatase activity"/>
    <property type="evidence" value="ECO:0007669"/>
    <property type="project" value="UniProtKB-UniRule"/>
</dbReference>
<dbReference type="InterPro" id="IPR003824">
    <property type="entry name" value="UppP"/>
</dbReference>
<reference evidence="18 19" key="1">
    <citation type="submission" date="2014-07" db="EMBL/GenBank/DDBJ databases">
        <title>Draft genome of Clostridium celerecrescens 152B isolated from sediments associated with methane hydrate from Krishna Godavari basin.</title>
        <authorList>
            <person name="Honkalas V.S."/>
            <person name="Dabir A.P."/>
            <person name="Arora P."/>
            <person name="Dhakephalkar P.K."/>
        </authorList>
    </citation>
    <scope>NUCLEOTIDE SEQUENCE [LARGE SCALE GENOMIC DNA]</scope>
    <source>
        <strain evidence="18 19">152B</strain>
    </source>
</reference>
<keyword evidence="9 17" id="KW-0573">Peptidoglycan synthesis</keyword>
<comment type="subcellular location">
    <subcellularLocation>
        <location evidence="1 17">Cell membrane</location>
        <topology evidence="1 17">Multi-pass membrane protein</topology>
    </subcellularLocation>
</comment>
<feature type="transmembrane region" description="Helical" evidence="17">
    <location>
        <begin position="222"/>
        <end position="244"/>
    </location>
</feature>
<feature type="transmembrane region" description="Helical" evidence="17">
    <location>
        <begin position="256"/>
        <end position="276"/>
    </location>
</feature>
<proteinExistence type="inferred from homology"/>
<evidence type="ECO:0000256" key="15">
    <source>
        <dbReference type="ARBA" id="ARBA00032932"/>
    </source>
</evidence>
<keyword evidence="7 17" id="KW-0378">Hydrolase</keyword>
<organism evidence="18 19">
    <name type="scientific">Lacrimispora celerecrescens</name>
    <dbReference type="NCBI Taxonomy" id="29354"/>
    <lineage>
        <taxon>Bacteria</taxon>
        <taxon>Bacillati</taxon>
        <taxon>Bacillota</taxon>
        <taxon>Clostridia</taxon>
        <taxon>Lachnospirales</taxon>
        <taxon>Lachnospiraceae</taxon>
        <taxon>Lacrimispora</taxon>
    </lineage>
</organism>
<feature type="transmembrane region" description="Helical" evidence="17">
    <location>
        <begin position="117"/>
        <end position="133"/>
    </location>
</feature>
<keyword evidence="8 17" id="KW-0133">Cell shape</keyword>
<evidence type="ECO:0000256" key="13">
    <source>
        <dbReference type="ARBA" id="ARBA00023316"/>
    </source>
</evidence>
<dbReference type="NCBIfam" id="NF001390">
    <property type="entry name" value="PRK00281.1-4"/>
    <property type="match status" value="1"/>
</dbReference>
<dbReference type="PANTHER" id="PTHR30622">
    <property type="entry name" value="UNDECAPRENYL-DIPHOSPHATASE"/>
    <property type="match status" value="1"/>
</dbReference>
<dbReference type="Pfam" id="PF02673">
    <property type="entry name" value="BacA"/>
    <property type="match status" value="1"/>
</dbReference>
<keyword evidence="11 17" id="KW-0472">Membrane</keyword>
<evidence type="ECO:0000256" key="12">
    <source>
        <dbReference type="ARBA" id="ARBA00023251"/>
    </source>
</evidence>
<dbReference type="STRING" id="29354.IO98_05010"/>
<keyword evidence="10 17" id="KW-1133">Transmembrane helix</keyword>
<comment type="function">
    <text evidence="17">Catalyzes the dephosphorylation of undecaprenyl diphosphate (UPP). Confers resistance to bacitracin.</text>
</comment>
<dbReference type="NCBIfam" id="NF001389">
    <property type="entry name" value="PRK00281.1-2"/>
    <property type="match status" value="1"/>
</dbReference>
<evidence type="ECO:0000256" key="10">
    <source>
        <dbReference type="ARBA" id="ARBA00022989"/>
    </source>
</evidence>
<comment type="similarity">
    <text evidence="2 17">Belongs to the UppP family.</text>
</comment>
<dbReference type="GO" id="GO:0009252">
    <property type="term" value="P:peptidoglycan biosynthetic process"/>
    <property type="evidence" value="ECO:0007669"/>
    <property type="project" value="UniProtKB-KW"/>
</dbReference>
<comment type="caution">
    <text evidence="18">The sequence shown here is derived from an EMBL/GenBank/DDBJ whole genome shotgun (WGS) entry which is preliminary data.</text>
</comment>
<keyword evidence="13 17" id="KW-0961">Cell wall biogenesis/degradation</keyword>
<dbReference type="OrthoDB" id="9808289at2"/>
<dbReference type="EMBL" id="JPME01000007">
    <property type="protein sequence ID" value="KEZ91117.1"/>
    <property type="molecule type" value="Genomic_DNA"/>
</dbReference>
<evidence type="ECO:0000256" key="6">
    <source>
        <dbReference type="ARBA" id="ARBA00022692"/>
    </source>
</evidence>
<gene>
    <name evidence="17" type="primary">uppP</name>
    <name evidence="18" type="ORF">IO98_05010</name>
</gene>
<keyword evidence="6 17" id="KW-0812">Transmembrane</keyword>
<dbReference type="NCBIfam" id="NF001391">
    <property type="entry name" value="PRK00281.1-5"/>
    <property type="match status" value="1"/>
</dbReference>
<evidence type="ECO:0000256" key="16">
    <source>
        <dbReference type="ARBA" id="ARBA00047594"/>
    </source>
</evidence>
<evidence type="ECO:0000256" key="7">
    <source>
        <dbReference type="ARBA" id="ARBA00022801"/>
    </source>
</evidence>
<dbReference type="Proteomes" id="UP000028525">
    <property type="component" value="Unassembled WGS sequence"/>
</dbReference>
<dbReference type="NCBIfam" id="TIGR00753">
    <property type="entry name" value="undec_PP_bacA"/>
    <property type="match status" value="1"/>
</dbReference>
<evidence type="ECO:0000313" key="18">
    <source>
        <dbReference type="EMBL" id="KEZ91117.1"/>
    </source>
</evidence>
<dbReference type="GO" id="GO:0008360">
    <property type="term" value="P:regulation of cell shape"/>
    <property type="evidence" value="ECO:0007669"/>
    <property type="project" value="UniProtKB-KW"/>
</dbReference>
<protein>
    <recommendedName>
        <fullName evidence="4 17">Undecaprenyl-diphosphatase</fullName>
        <ecNumber evidence="3 17">3.6.1.27</ecNumber>
    </recommendedName>
    <alternativeName>
        <fullName evidence="15 17">Bacitracin resistance protein</fullName>
    </alternativeName>
    <alternativeName>
        <fullName evidence="14 17">Undecaprenyl pyrophosphate phosphatase</fullName>
    </alternativeName>
</protein>
<feature type="transmembrane region" description="Helical" evidence="17">
    <location>
        <begin position="154"/>
        <end position="171"/>
    </location>
</feature>
<dbReference type="HAMAP" id="MF_01006">
    <property type="entry name" value="Undec_diphosphatase"/>
    <property type="match status" value="1"/>
</dbReference>
<evidence type="ECO:0000256" key="3">
    <source>
        <dbReference type="ARBA" id="ARBA00012374"/>
    </source>
</evidence>
<comment type="miscellaneous">
    <text evidence="17">Bacitracin is thought to be involved in the inhibition of peptidoglycan synthesis by sequestering undecaprenyl diphosphate, thereby reducing the pool of lipid carrier available.</text>
</comment>
<feature type="transmembrane region" description="Helical" evidence="17">
    <location>
        <begin position="191"/>
        <end position="210"/>
    </location>
</feature>
<evidence type="ECO:0000256" key="14">
    <source>
        <dbReference type="ARBA" id="ARBA00032707"/>
    </source>
</evidence>
<keyword evidence="5 17" id="KW-1003">Cell membrane</keyword>
<dbReference type="GO" id="GO:0071555">
    <property type="term" value="P:cell wall organization"/>
    <property type="evidence" value="ECO:0007669"/>
    <property type="project" value="UniProtKB-KW"/>
</dbReference>
<dbReference type="GO" id="GO:0005886">
    <property type="term" value="C:plasma membrane"/>
    <property type="evidence" value="ECO:0007669"/>
    <property type="project" value="UniProtKB-SubCell"/>
</dbReference>
<dbReference type="EC" id="3.6.1.27" evidence="3 17"/>
<evidence type="ECO:0000256" key="9">
    <source>
        <dbReference type="ARBA" id="ARBA00022984"/>
    </source>
</evidence>
<accession>A0A084JQ83</accession>
<evidence type="ECO:0000256" key="5">
    <source>
        <dbReference type="ARBA" id="ARBA00022475"/>
    </source>
</evidence>
<keyword evidence="19" id="KW-1185">Reference proteome</keyword>
<dbReference type="PANTHER" id="PTHR30622:SF3">
    <property type="entry name" value="UNDECAPRENYL-DIPHOSPHATASE"/>
    <property type="match status" value="1"/>
</dbReference>
<comment type="catalytic activity">
    <reaction evidence="16 17">
        <text>di-trans,octa-cis-undecaprenyl diphosphate + H2O = di-trans,octa-cis-undecaprenyl phosphate + phosphate + H(+)</text>
        <dbReference type="Rhea" id="RHEA:28094"/>
        <dbReference type="ChEBI" id="CHEBI:15377"/>
        <dbReference type="ChEBI" id="CHEBI:15378"/>
        <dbReference type="ChEBI" id="CHEBI:43474"/>
        <dbReference type="ChEBI" id="CHEBI:58405"/>
        <dbReference type="ChEBI" id="CHEBI:60392"/>
        <dbReference type="EC" id="3.6.1.27"/>
    </reaction>
</comment>
<dbReference type="GO" id="GO:0046677">
    <property type="term" value="P:response to antibiotic"/>
    <property type="evidence" value="ECO:0007669"/>
    <property type="project" value="UniProtKB-UniRule"/>
</dbReference>
<evidence type="ECO:0000256" key="2">
    <source>
        <dbReference type="ARBA" id="ARBA00010621"/>
    </source>
</evidence>
<evidence type="ECO:0000256" key="17">
    <source>
        <dbReference type="HAMAP-Rule" id="MF_01006"/>
    </source>
</evidence>
<evidence type="ECO:0000256" key="1">
    <source>
        <dbReference type="ARBA" id="ARBA00004651"/>
    </source>
</evidence>
<keyword evidence="12 17" id="KW-0046">Antibiotic resistance</keyword>
<sequence length="277" mass="30904">MNIIEILKVIVLGIVEGFTEWLPISSTGHMILVDEIIHLNQPSAFKNMFLVVIQLGAILTVLVLYFDKLNPFSVRKKPAQKQATLVLWSKIILACIPAAVIGFLVDDILDEYLMNGYVVAATLILYGVLFIFIENRNQYRSFEVQKVGDISYQTALWIGLFQLLALIPGTSRSGATILGAMILGCSRAASAEFSFFLGIPVMFGASLLKVVKYGMNFTGSQIFYLILGMVVAFVVSIYSIKFLMGYIRQHDFKFFGYYRIVLGAVVLLYFIITAFIG</sequence>
<evidence type="ECO:0000256" key="4">
    <source>
        <dbReference type="ARBA" id="ARBA00021581"/>
    </source>
</evidence>
<name>A0A084JQ83_9FIRM</name>
<dbReference type="AlphaFoldDB" id="A0A084JQ83"/>
<feature type="transmembrane region" description="Helical" evidence="17">
    <location>
        <begin position="48"/>
        <end position="66"/>
    </location>
</feature>
<dbReference type="RefSeq" id="WP_038278544.1">
    <property type="nucleotide sequence ID" value="NZ_JPME01000007.1"/>
</dbReference>
<evidence type="ECO:0000313" key="19">
    <source>
        <dbReference type="Proteomes" id="UP000028525"/>
    </source>
</evidence>